<proteinExistence type="predicted"/>
<protein>
    <submittedName>
        <fullName evidence="2">LysB family phage lysis regulatory protein</fullName>
    </submittedName>
</protein>
<dbReference type="EMBL" id="JAVJAF010000001">
    <property type="protein sequence ID" value="MDR6233530.1"/>
    <property type="molecule type" value="Genomic_DNA"/>
</dbReference>
<evidence type="ECO:0000313" key="3">
    <source>
        <dbReference type="Proteomes" id="UP001268036"/>
    </source>
</evidence>
<comment type="caution">
    <text evidence="2">The sequence shown here is derived from an EMBL/GenBank/DDBJ whole genome shotgun (WGS) entry which is preliminary data.</text>
</comment>
<accession>A0AAJ2BJH4</accession>
<feature type="coiled-coil region" evidence="1">
    <location>
        <begin position="39"/>
        <end position="94"/>
    </location>
</feature>
<keyword evidence="1" id="KW-0175">Coiled coil</keyword>
<evidence type="ECO:0000256" key="1">
    <source>
        <dbReference type="SAM" id="Coils"/>
    </source>
</evidence>
<sequence length="144" mass="15948">MNLLAARLLGALALLVGCVLLGLLLHAQQLRLQLAGAERDSARQAAGTAQTELRQLQQVLDQQRAAQQQLQTTQHDLRRELDLRRRRLQELEDENRDLKAWAAQSLPAAARRLRQRPTLDGAGAYRDWLSHGDALPATGHGAAQ</sequence>
<organism evidence="2 3">
    <name type="scientific">Pseudomonas oryzihabitans</name>
    <dbReference type="NCBI Taxonomy" id="47885"/>
    <lineage>
        <taxon>Bacteria</taxon>
        <taxon>Pseudomonadati</taxon>
        <taxon>Pseudomonadota</taxon>
        <taxon>Gammaproteobacteria</taxon>
        <taxon>Pseudomonadales</taxon>
        <taxon>Pseudomonadaceae</taxon>
        <taxon>Pseudomonas</taxon>
    </lineage>
</organism>
<dbReference type="NCBIfam" id="TIGR03495">
    <property type="entry name" value="phage_LysB"/>
    <property type="match status" value="1"/>
</dbReference>
<dbReference type="InterPro" id="IPR020000">
    <property type="entry name" value="Phage_P2_LysB"/>
</dbReference>
<dbReference type="AlphaFoldDB" id="A0AAJ2BJH4"/>
<dbReference type="PROSITE" id="PS51257">
    <property type="entry name" value="PROKAR_LIPOPROTEIN"/>
    <property type="match status" value="1"/>
</dbReference>
<reference evidence="2" key="1">
    <citation type="submission" date="2023-08" db="EMBL/GenBank/DDBJ databases">
        <title>Functional and genomic diversity of the sorghum phyllosphere microbiome.</title>
        <authorList>
            <person name="Shade A."/>
        </authorList>
    </citation>
    <scope>NUCLEOTIDE SEQUENCE</scope>
    <source>
        <strain evidence="2">SORGH_AS_0201</strain>
    </source>
</reference>
<name>A0AAJ2BJH4_9PSED</name>
<evidence type="ECO:0000313" key="2">
    <source>
        <dbReference type="EMBL" id="MDR6233530.1"/>
    </source>
</evidence>
<dbReference type="Proteomes" id="UP001268036">
    <property type="component" value="Unassembled WGS sequence"/>
</dbReference>
<gene>
    <name evidence="2" type="ORF">QE440_001271</name>
</gene>